<reference evidence="3 4" key="1">
    <citation type="submission" date="2019-05" db="EMBL/GenBank/DDBJ databases">
        <title>Mikania micrantha, genome provides insights into the molecular mechanism of rapid growth.</title>
        <authorList>
            <person name="Liu B."/>
        </authorList>
    </citation>
    <scope>NUCLEOTIDE SEQUENCE [LARGE SCALE GENOMIC DNA]</scope>
    <source>
        <strain evidence="3">NLD-2019</strain>
        <tissue evidence="3">Leaf</tissue>
    </source>
</reference>
<gene>
    <name evidence="2" type="ORF">E3N88_31636</name>
    <name evidence="3" type="ORF">E3N88_33977</name>
</gene>
<evidence type="ECO:0000313" key="3">
    <source>
        <dbReference type="EMBL" id="KAD3338456.1"/>
    </source>
</evidence>
<dbReference type="Proteomes" id="UP000326396">
    <property type="component" value="Linkage Group LG6"/>
</dbReference>
<keyword evidence="1" id="KW-0472">Membrane</keyword>
<organism evidence="3 4">
    <name type="scientific">Mikania micrantha</name>
    <name type="common">bitter vine</name>
    <dbReference type="NCBI Taxonomy" id="192012"/>
    <lineage>
        <taxon>Eukaryota</taxon>
        <taxon>Viridiplantae</taxon>
        <taxon>Streptophyta</taxon>
        <taxon>Embryophyta</taxon>
        <taxon>Tracheophyta</taxon>
        <taxon>Spermatophyta</taxon>
        <taxon>Magnoliopsida</taxon>
        <taxon>eudicotyledons</taxon>
        <taxon>Gunneridae</taxon>
        <taxon>Pentapetalae</taxon>
        <taxon>asterids</taxon>
        <taxon>campanulids</taxon>
        <taxon>Asterales</taxon>
        <taxon>Asteraceae</taxon>
        <taxon>Asteroideae</taxon>
        <taxon>Heliantheae alliance</taxon>
        <taxon>Eupatorieae</taxon>
        <taxon>Mikania</taxon>
    </lineage>
</organism>
<protein>
    <submittedName>
        <fullName evidence="3">Uncharacterized protein</fullName>
    </submittedName>
</protein>
<dbReference type="EMBL" id="SZYD01000016">
    <property type="protein sequence ID" value="KAD3336117.1"/>
    <property type="molecule type" value="Genomic_DNA"/>
</dbReference>
<name>A0A5N6MDH1_9ASTR</name>
<dbReference type="EMBL" id="SZYD01000016">
    <property type="protein sequence ID" value="KAD3338456.1"/>
    <property type="molecule type" value="Genomic_DNA"/>
</dbReference>
<keyword evidence="1" id="KW-1133">Transmembrane helix</keyword>
<evidence type="ECO:0000313" key="2">
    <source>
        <dbReference type="EMBL" id="KAD3336117.1"/>
    </source>
</evidence>
<comment type="caution">
    <text evidence="3">The sequence shown here is derived from an EMBL/GenBank/DDBJ whole genome shotgun (WGS) entry which is preliminary data.</text>
</comment>
<sequence>MIQESVKRLLHHVNNEDNHTREFPPSIYMAPSVLRDLSPSSFNPRLVAIGPLHREDKNVKAFEEQKRSYLFYLLSCIDSPQEEILESCMQKAYNVMNKIKGYYIWTKTFTDAEIAEMMVLDACFILGFIIDKKTYMGKELQYRTIMDDLVLLENQIPLFFLDQMFQCTVLKFNSNVSFIQLIIKPVLKSHELFKADLKFDNISYGTNDHFLSLLHKCYMPPANYIEKEFMSKIIHSAIDLDRAGVNFKPSKDPTWLMDMEVKQSQYPCFFWSWNKPTLTMPVLSVHDSTELLFRNLIAYEQSFPIQCYVSSYAFVMDMLVNTQDDVAKLVESKVLVNIMGSNEEAANMINKICKKVIVSNSYYEEELEKLIKYCNRSWPKHIAKMRRTYFSSPWSIIALVAGIILFVLQALQTIFTIKS</sequence>
<evidence type="ECO:0000313" key="4">
    <source>
        <dbReference type="Proteomes" id="UP000326396"/>
    </source>
</evidence>
<dbReference type="Pfam" id="PF03140">
    <property type="entry name" value="DUF247"/>
    <property type="match status" value="1"/>
</dbReference>
<dbReference type="OrthoDB" id="591587at2759"/>
<dbReference type="PANTHER" id="PTHR31170">
    <property type="entry name" value="BNAC04G53230D PROTEIN"/>
    <property type="match status" value="1"/>
</dbReference>
<keyword evidence="1" id="KW-0812">Transmembrane</keyword>
<accession>A0A5N6MDH1</accession>
<dbReference type="AlphaFoldDB" id="A0A5N6MDH1"/>
<dbReference type="InterPro" id="IPR004158">
    <property type="entry name" value="DUF247_pln"/>
</dbReference>
<proteinExistence type="predicted"/>
<evidence type="ECO:0000256" key="1">
    <source>
        <dbReference type="SAM" id="Phobius"/>
    </source>
</evidence>
<dbReference type="PANTHER" id="PTHR31170:SF25">
    <property type="entry name" value="BNAA09G04570D PROTEIN"/>
    <property type="match status" value="1"/>
</dbReference>
<feature type="transmembrane region" description="Helical" evidence="1">
    <location>
        <begin position="394"/>
        <end position="415"/>
    </location>
</feature>
<keyword evidence="4" id="KW-1185">Reference proteome</keyword>